<reference evidence="3 4" key="1">
    <citation type="submission" date="2019-07" db="EMBL/GenBank/DDBJ databases">
        <authorList>
            <person name="Jastrzebski P J."/>
            <person name="Paukszto L."/>
            <person name="Jastrzebski P J."/>
        </authorList>
    </citation>
    <scope>NUCLEOTIDE SEQUENCE [LARGE SCALE GENOMIC DNA]</scope>
    <source>
        <strain evidence="3 4">WMS-il1</strain>
    </source>
</reference>
<protein>
    <submittedName>
        <fullName evidence="3">Uncharacterized protein</fullName>
    </submittedName>
</protein>
<dbReference type="PANTHER" id="PTHR12767:SF9">
    <property type="entry name" value="BCL7-LIKE"/>
    <property type="match status" value="1"/>
</dbReference>
<keyword evidence="4" id="KW-1185">Reference proteome</keyword>
<feature type="compositionally biased region" description="Polar residues" evidence="2">
    <location>
        <begin position="97"/>
        <end position="118"/>
    </location>
</feature>
<dbReference type="InterPro" id="IPR006804">
    <property type="entry name" value="BCL7"/>
</dbReference>
<proteinExistence type="inferred from homology"/>
<dbReference type="Pfam" id="PF04714">
    <property type="entry name" value="BCL_N"/>
    <property type="match status" value="1"/>
</dbReference>
<comment type="similarity">
    <text evidence="1">Belongs to the BCL7 family.</text>
</comment>
<accession>A0A564YNA8</accession>
<gene>
    <name evidence="3" type="ORF">WMSIL1_LOCUS7981</name>
</gene>
<evidence type="ECO:0000313" key="4">
    <source>
        <dbReference type="Proteomes" id="UP000321570"/>
    </source>
</evidence>
<organism evidence="3 4">
    <name type="scientific">Hymenolepis diminuta</name>
    <name type="common">Rat tapeworm</name>
    <dbReference type="NCBI Taxonomy" id="6216"/>
    <lineage>
        <taxon>Eukaryota</taxon>
        <taxon>Metazoa</taxon>
        <taxon>Spiralia</taxon>
        <taxon>Lophotrochozoa</taxon>
        <taxon>Platyhelminthes</taxon>
        <taxon>Cestoda</taxon>
        <taxon>Eucestoda</taxon>
        <taxon>Cyclophyllidea</taxon>
        <taxon>Hymenolepididae</taxon>
        <taxon>Hymenolepis</taxon>
    </lineage>
</organism>
<sequence>MFARALRAETRSRARDDSRRVHRTSEKVQKWEKKWISVKDTSMLVFKWVPVIEDEHIQPKKSGFARAQSNVLVPTGGSIITMSSHPPELRTEEKPLSESTTNATADNQPKSEPSSNENIRLGNDAEVKEESNETLSNDAPVDLTAA</sequence>
<dbReference type="PANTHER" id="PTHR12767">
    <property type="entry name" value="BCL7 RELATED"/>
    <property type="match status" value="1"/>
</dbReference>
<dbReference type="AlphaFoldDB" id="A0A564YNA8"/>
<evidence type="ECO:0000313" key="3">
    <source>
        <dbReference type="EMBL" id="VUZ48767.1"/>
    </source>
</evidence>
<evidence type="ECO:0000256" key="2">
    <source>
        <dbReference type="SAM" id="MobiDB-lite"/>
    </source>
</evidence>
<name>A0A564YNA8_HYMDI</name>
<feature type="compositionally biased region" description="Basic and acidic residues" evidence="2">
    <location>
        <begin position="87"/>
        <end position="96"/>
    </location>
</feature>
<dbReference type="Proteomes" id="UP000321570">
    <property type="component" value="Unassembled WGS sequence"/>
</dbReference>
<dbReference type="EMBL" id="CABIJS010000310">
    <property type="protein sequence ID" value="VUZ48767.1"/>
    <property type="molecule type" value="Genomic_DNA"/>
</dbReference>
<evidence type="ECO:0000256" key="1">
    <source>
        <dbReference type="ARBA" id="ARBA00010326"/>
    </source>
</evidence>
<feature type="region of interest" description="Disordered" evidence="2">
    <location>
        <begin position="1"/>
        <end position="26"/>
    </location>
</feature>
<feature type="region of interest" description="Disordered" evidence="2">
    <location>
        <begin position="76"/>
        <end position="146"/>
    </location>
</feature>